<dbReference type="Gene3D" id="3.40.630.30">
    <property type="match status" value="1"/>
</dbReference>
<dbReference type="EMBL" id="LYPA01000051">
    <property type="protein sequence ID" value="OBR65886.1"/>
    <property type="molecule type" value="Genomic_DNA"/>
</dbReference>
<dbReference type="InterPro" id="IPR052829">
    <property type="entry name" value="N-acetyltransferase_domain"/>
</dbReference>
<dbReference type="PANTHER" id="PTHR43259">
    <property type="entry name" value="SPT10P"/>
    <property type="match status" value="1"/>
</dbReference>
<dbReference type="InterPro" id="IPR000182">
    <property type="entry name" value="GNAT_dom"/>
</dbReference>
<evidence type="ECO:0000313" key="3">
    <source>
        <dbReference type="Proteomes" id="UP000092024"/>
    </source>
</evidence>
<name>A0A1A5YJU2_9BACL</name>
<keyword evidence="3" id="KW-1185">Reference proteome</keyword>
<evidence type="ECO:0000313" key="2">
    <source>
        <dbReference type="EMBL" id="OBR65886.1"/>
    </source>
</evidence>
<dbReference type="STRING" id="1844972.A7K91_18095"/>
<gene>
    <name evidence="2" type="ORF">A7K91_18095</name>
</gene>
<sequence>MIKSKMSADKEEAYKRAEKEFDEILPMGQSTENNFLYVMIDDNAENVGFIWYEKEDVSGFICDFLVKENYRKKGYGFETMKWIEQDAKDKGMTKLRLSLFKFNEPACNLYKKLNYNVVEDHDENMIMEKILFT</sequence>
<dbReference type="Pfam" id="PF00583">
    <property type="entry name" value="Acetyltransf_1"/>
    <property type="match status" value="1"/>
</dbReference>
<reference evidence="2 3" key="1">
    <citation type="submission" date="2016-05" db="EMBL/GenBank/DDBJ databases">
        <title>Paenibacillus oryzae. sp. nov., isolated from the rice root.</title>
        <authorList>
            <person name="Zhang J."/>
            <person name="Zhang X."/>
        </authorList>
    </citation>
    <scope>NUCLEOTIDE SEQUENCE [LARGE SCALE GENOMIC DNA]</scope>
    <source>
        <strain evidence="2 3">1DrF-4</strain>
    </source>
</reference>
<feature type="domain" description="N-acetyltransferase" evidence="1">
    <location>
        <begin position="1"/>
        <end position="133"/>
    </location>
</feature>
<dbReference type="AlphaFoldDB" id="A0A1A5YJU2"/>
<comment type="caution">
    <text evidence="2">The sequence shown here is derived from an EMBL/GenBank/DDBJ whole genome shotgun (WGS) entry which is preliminary data.</text>
</comment>
<evidence type="ECO:0000259" key="1">
    <source>
        <dbReference type="PROSITE" id="PS51186"/>
    </source>
</evidence>
<dbReference type="SUPFAM" id="SSF55729">
    <property type="entry name" value="Acyl-CoA N-acyltransferases (Nat)"/>
    <property type="match status" value="1"/>
</dbReference>
<dbReference type="InterPro" id="IPR016181">
    <property type="entry name" value="Acyl_CoA_acyltransferase"/>
</dbReference>
<dbReference type="PROSITE" id="PS51186">
    <property type="entry name" value="GNAT"/>
    <property type="match status" value="1"/>
</dbReference>
<proteinExistence type="predicted"/>
<protein>
    <recommendedName>
        <fullName evidence="1">N-acetyltransferase domain-containing protein</fullName>
    </recommendedName>
</protein>
<dbReference type="PANTHER" id="PTHR43259:SF1">
    <property type="entry name" value="N-ACETYLTRANSFERASE DOMAIN-CONTAINING PROTEIN"/>
    <property type="match status" value="1"/>
</dbReference>
<organism evidence="2 3">
    <name type="scientific">Paenibacillus oryzae</name>
    <dbReference type="NCBI Taxonomy" id="1844972"/>
    <lineage>
        <taxon>Bacteria</taxon>
        <taxon>Bacillati</taxon>
        <taxon>Bacillota</taxon>
        <taxon>Bacilli</taxon>
        <taxon>Bacillales</taxon>
        <taxon>Paenibacillaceae</taxon>
        <taxon>Paenibacillus</taxon>
    </lineage>
</organism>
<dbReference type="Proteomes" id="UP000092024">
    <property type="component" value="Unassembled WGS sequence"/>
</dbReference>
<dbReference type="CDD" id="cd04301">
    <property type="entry name" value="NAT_SF"/>
    <property type="match status" value="1"/>
</dbReference>
<accession>A0A1A5YJU2</accession>
<dbReference type="GO" id="GO:0016747">
    <property type="term" value="F:acyltransferase activity, transferring groups other than amino-acyl groups"/>
    <property type="evidence" value="ECO:0007669"/>
    <property type="project" value="InterPro"/>
</dbReference>